<reference evidence="2 3" key="1">
    <citation type="submission" date="2014-01" db="EMBL/GenBank/DDBJ databases">
        <title>Actinotalea ferrariae CF5-4.</title>
        <authorList>
            <person name="Chen F."/>
            <person name="Li Y."/>
            <person name="Wang G."/>
        </authorList>
    </citation>
    <scope>NUCLEOTIDE SEQUENCE [LARGE SCALE GENOMIC DNA]</scope>
    <source>
        <strain evidence="2 3">CF5-4</strain>
    </source>
</reference>
<keyword evidence="3" id="KW-1185">Reference proteome</keyword>
<feature type="region of interest" description="Disordered" evidence="1">
    <location>
        <begin position="1"/>
        <end position="107"/>
    </location>
</feature>
<evidence type="ECO:0000313" key="2">
    <source>
        <dbReference type="EMBL" id="EYR62900.1"/>
    </source>
</evidence>
<organism evidence="2 3">
    <name type="scientific">Actinotalea ferrariae CF5-4</name>
    <dbReference type="NCBI Taxonomy" id="948458"/>
    <lineage>
        <taxon>Bacteria</taxon>
        <taxon>Bacillati</taxon>
        <taxon>Actinomycetota</taxon>
        <taxon>Actinomycetes</taxon>
        <taxon>Micrococcales</taxon>
        <taxon>Cellulomonadaceae</taxon>
        <taxon>Actinotalea</taxon>
    </lineage>
</organism>
<accession>A0A021VS95</accession>
<dbReference type="AlphaFoldDB" id="A0A021VS95"/>
<gene>
    <name evidence="2" type="ORF">N866_04485</name>
</gene>
<evidence type="ECO:0000313" key="3">
    <source>
        <dbReference type="Proteomes" id="UP000019753"/>
    </source>
</evidence>
<dbReference type="EMBL" id="AXCW01000152">
    <property type="protein sequence ID" value="EYR62900.1"/>
    <property type="molecule type" value="Genomic_DNA"/>
</dbReference>
<proteinExistence type="predicted"/>
<comment type="caution">
    <text evidence="2">The sequence shown here is derived from an EMBL/GenBank/DDBJ whole genome shotgun (WGS) entry which is preliminary data.</text>
</comment>
<sequence length="107" mass="11492">MRYRPRVVQRPPGRRRRRDVRDAREASLLRSSPGGRGSGDRRPAPRRPPSSGALPGPPRSGHRSPDPLTVSPWVPARGLPGPRVVSCQPLTRAAQPLTGAGKGVSRG</sequence>
<evidence type="ECO:0000256" key="1">
    <source>
        <dbReference type="SAM" id="MobiDB-lite"/>
    </source>
</evidence>
<name>A0A021VS95_9CELL</name>
<protein>
    <submittedName>
        <fullName evidence="2">Uncharacterized protein</fullName>
    </submittedName>
</protein>
<feature type="compositionally biased region" description="Basic residues" evidence="1">
    <location>
        <begin position="1"/>
        <end position="18"/>
    </location>
</feature>
<dbReference type="Proteomes" id="UP000019753">
    <property type="component" value="Unassembled WGS sequence"/>
</dbReference>